<keyword evidence="1" id="KW-0812">Transmembrane</keyword>
<evidence type="ECO:0008006" key="4">
    <source>
        <dbReference type="Google" id="ProtNLM"/>
    </source>
</evidence>
<feature type="transmembrane region" description="Helical" evidence="1">
    <location>
        <begin position="12"/>
        <end position="39"/>
    </location>
</feature>
<comment type="caution">
    <text evidence="2">The sequence shown here is derived from an EMBL/GenBank/DDBJ whole genome shotgun (WGS) entry which is preliminary data.</text>
</comment>
<name>A0A4R4ZM35_9ACTN</name>
<reference evidence="2 3" key="1">
    <citation type="submission" date="2019-03" db="EMBL/GenBank/DDBJ databases">
        <title>Draft genome sequences of novel Actinobacteria.</title>
        <authorList>
            <person name="Sahin N."/>
            <person name="Ay H."/>
            <person name="Saygin H."/>
        </authorList>
    </citation>
    <scope>NUCLEOTIDE SEQUENCE [LARGE SCALE GENOMIC DNA]</scope>
    <source>
        <strain evidence="2 3">H3C3</strain>
    </source>
</reference>
<proteinExistence type="predicted"/>
<protein>
    <recommendedName>
        <fullName evidence="4">DUF2273 domain-containing protein</fullName>
    </recommendedName>
</protein>
<keyword evidence="1" id="KW-1133">Transmembrane helix</keyword>
<dbReference type="AlphaFoldDB" id="A0A4R4ZM35"/>
<keyword evidence="1" id="KW-0472">Membrane</keyword>
<dbReference type="EMBL" id="SMKU01000669">
    <property type="protein sequence ID" value="TDD59290.1"/>
    <property type="molecule type" value="Genomic_DNA"/>
</dbReference>
<evidence type="ECO:0000256" key="1">
    <source>
        <dbReference type="SAM" id="Phobius"/>
    </source>
</evidence>
<keyword evidence="3" id="KW-1185">Reference proteome</keyword>
<evidence type="ECO:0000313" key="3">
    <source>
        <dbReference type="Proteomes" id="UP000294513"/>
    </source>
</evidence>
<organism evidence="2 3">
    <name type="scientific">Actinomadura rubrisoli</name>
    <dbReference type="NCBI Taxonomy" id="2530368"/>
    <lineage>
        <taxon>Bacteria</taxon>
        <taxon>Bacillati</taxon>
        <taxon>Actinomycetota</taxon>
        <taxon>Actinomycetes</taxon>
        <taxon>Streptosporangiales</taxon>
        <taxon>Thermomonosporaceae</taxon>
        <taxon>Actinomadura</taxon>
    </lineage>
</organism>
<dbReference type="Proteomes" id="UP000294513">
    <property type="component" value="Unassembled WGS sequence"/>
</dbReference>
<gene>
    <name evidence="2" type="ORF">E1298_46690</name>
</gene>
<sequence length="63" mass="6550">MLWPMVGLTFGTALGFAGAFGGFGAFFIVLLLGALGFLVGRAIEGDLDIGQLLSSFNPGKRSR</sequence>
<evidence type="ECO:0000313" key="2">
    <source>
        <dbReference type="EMBL" id="TDD59290.1"/>
    </source>
</evidence>
<accession>A0A4R4ZM35</accession>